<feature type="transmembrane region" description="Helical" evidence="1">
    <location>
        <begin position="261"/>
        <end position="284"/>
    </location>
</feature>
<name>A0A545U9D4_9GAMM</name>
<keyword evidence="1" id="KW-0812">Transmembrane</keyword>
<feature type="transmembrane region" description="Helical" evidence="1">
    <location>
        <begin position="98"/>
        <end position="123"/>
    </location>
</feature>
<keyword evidence="1" id="KW-1133">Transmembrane helix</keyword>
<evidence type="ECO:0000313" key="2">
    <source>
        <dbReference type="EMBL" id="TQV86049.1"/>
    </source>
</evidence>
<organism evidence="2 3">
    <name type="scientific">Exilibacterium tricleocarpae</name>
    <dbReference type="NCBI Taxonomy" id="2591008"/>
    <lineage>
        <taxon>Bacteria</taxon>
        <taxon>Pseudomonadati</taxon>
        <taxon>Pseudomonadota</taxon>
        <taxon>Gammaproteobacteria</taxon>
        <taxon>Cellvibrionales</taxon>
        <taxon>Cellvibrionaceae</taxon>
        <taxon>Exilibacterium</taxon>
    </lineage>
</organism>
<feature type="transmembrane region" description="Helical" evidence="1">
    <location>
        <begin position="69"/>
        <end position="86"/>
    </location>
</feature>
<evidence type="ECO:0000256" key="1">
    <source>
        <dbReference type="SAM" id="Phobius"/>
    </source>
</evidence>
<comment type="caution">
    <text evidence="2">The sequence shown here is derived from an EMBL/GenBank/DDBJ whole genome shotgun (WGS) entry which is preliminary data.</text>
</comment>
<dbReference type="OrthoDB" id="6210861at2"/>
<accession>A0A545U9D4</accession>
<feature type="transmembrane region" description="Helical" evidence="1">
    <location>
        <begin position="175"/>
        <end position="200"/>
    </location>
</feature>
<evidence type="ECO:0000313" key="3">
    <source>
        <dbReference type="Proteomes" id="UP000319732"/>
    </source>
</evidence>
<reference evidence="2 3" key="1">
    <citation type="submission" date="2019-06" db="EMBL/GenBank/DDBJ databases">
        <title>Whole genome sequence for Cellvibrionaceae sp. R142.</title>
        <authorList>
            <person name="Wang G."/>
        </authorList>
    </citation>
    <scope>NUCLEOTIDE SEQUENCE [LARGE SCALE GENOMIC DNA]</scope>
    <source>
        <strain evidence="2 3">R142</strain>
    </source>
</reference>
<keyword evidence="1" id="KW-0472">Membrane</keyword>
<sequence>MQLSFKDKLLVEQVRYMEEAGALAVEPDAVAEPGADALPSLLVARARRVVQQQGLGSRVAHAPQWCRRFTLVLVIFAAFAGALAVQQALGASAGTLNIYWLLLVLLGFNFLSLVLWLAGAILMGTSLPGASAPANGLLSGAWHWLESRITGSDRLRAAADRGWWLACLRGAAGRWWFAGLSHGLWMIYLAVGFAVLLLLLMTRQYDFIWATTILADDVFITVTGWLAAPLAGLGFSVPDLELVQSSQHGNRPLAPEAARRAWAFFLLGGLLVYGVLPRLVLLGFSRLMLALARRRYQLDLTLPYYIKLHRALIPESRAWQVVDPDSAAGSGAAPVRRPPAHRTPPLAACWVGVELAAATRWPPPGVSARDDLGQVTGSTTLAAALARLEGQSDQPLVAAVSLARPADRGLRRTLDNLYTNRPAAQRWLALLRPAGAGDISTERLNGWMSLAQTCGVPADQLIVMDDIVTDGAVADSRGV</sequence>
<dbReference type="InterPro" id="IPR021296">
    <property type="entry name" value="DUF2868"/>
</dbReference>
<dbReference type="AlphaFoldDB" id="A0A545U9D4"/>
<keyword evidence="3" id="KW-1185">Reference proteome</keyword>
<protein>
    <submittedName>
        <fullName evidence="2">DUF2868 domain-containing protein</fullName>
    </submittedName>
</protein>
<dbReference type="EMBL" id="VHSG01000002">
    <property type="protein sequence ID" value="TQV86049.1"/>
    <property type="molecule type" value="Genomic_DNA"/>
</dbReference>
<dbReference type="Pfam" id="PF11067">
    <property type="entry name" value="DUF2868"/>
    <property type="match status" value="1"/>
</dbReference>
<feature type="transmembrane region" description="Helical" evidence="1">
    <location>
        <begin position="207"/>
        <end position="228"/>
    </location>
</feature>
<dbReference type="Proteomes" id="UP000319732">
    <property type="component" value="Unassembled WGS sequence"/>
</dbReference>
<gene>
    <name evidence="2" type="ORF">FKG94_00370</name>
</gene>
<dbReference type="RefSeq" id="WP_142902201.1">
    <property type="nucleotide sequence ID" value="NZ_ML660087.1"/>
</dbReference>
<proteinExistence type="predicted"/>